<keyword evidence="2" id="KW-1185">Reference proteome</keyword>
<protein>
    <submittedName>
        <fullName evidence="1">Flavin-containing monooxygenase FMO GS-OX-like 8</fullName>
    </submittedName>
</protein>
<name>A0A371EYZ0_MUCPR</name>
<dbReference type="GO" id="GO:0004497">
    <property type="term" value="F:monooxygenase activity"/>
    <property type="evidence" value="ECO:0007669"/>
    <property type="project" value="UniProtKB-KW"/>
</dbReference>
<dbReference type="OrthoDB" id="1700077at2759"/>
<evidence type="ECO:0000313" key="1">
    <source>
        <dbReference type="EMBL" id="RDX71280.1"/>
    </source>
</evidence>
<dbReference type="AlphaFoldDB" id="A0A371EYZ0"/>
<feature type="non-terminal residue" evidence="1">
    <location>
        <position position="1"/>
    </location>
</feature>
<dbReference type="EMBL" id="QJKJ01011397">
    <property type="protein sequence ID" value="RDX71280.1"/>
    <property type="molecule type" value="Genomic_DNA"/>
</dbReference>
<accession>A0A371EYZ0</accession>
<organism evidence="1 2">
    <name type="scientific">Mucuna pruriens</name>
    <name type="common">Velvet bean</name>
    <name type="synonym">Dolichos pruriens</name>
    <dbReference type="NCBI Taxonomy" id="157652"/>
    <lineage>
        <taxon>Eukaryota</taxon>
        <taxon>Viridiplantae</taxon>
        <taxon>Streptophyta</taxon>
        <taxon>Embryophyta</taxon>
        <taxon>Tracheophyta</taxon>
        <taxon>Spermatophyta</taxon>
        <taxon>Magnoliopsida</taxon>
        <taxon>eudicotyledons</taxon>
        <taxon>Gunneridae</taxon>
        <taxon>Pentapetalae</taxon>
        <taxon>rosids</taxon>
        <taxon>fabids</taxon>
        <taxon>Fabales</taxon>
        <taxon>Fabaceae</taxon>
        <taxon>Papilionoideae</taxon>
        <taxon>50 kb inversion clade</taxon>
        <taxon>NPAAA clade</taxon>
        <taxon>indigoferoid/millettioid clade</taxon>
        <taxon>Phaseoleae</taxon>
        <taxon>Mucuna</taxon>
    </lineage>
</organism>
<dbReference type="STRING" id="157652.A0A371EYZ0"/>
<sequence>MMKSVDEFYHSKEMLAFQNASYTHVVEGFDYCDKYEENVGFPKLEERRKELCVLTVVNTFENLETYRDSWNDDDKLREALRNLQSLSLNILNLRPKFCSNEMRPR</sequence>
<proteinExistence type="predicted"/>
<dbReference type="Proteomes" id="UP000257109">
    <property type="component" value="Unassembled WGS sequence"/>
</dbReference>
<reference evidence="1" key="1">
    <citation type="submission" date="2018-05" db="EMBL/GenBank/DDBJ databases">
        <title>Draft genome of Mucuna pruriens seed.</title>
        <authorList>
            <person name="Nnadi N.E."/>
            <person name="Vos R."/>
            <person name="Hasami M.H."/>
            <person name="Devisetty U.K."/>
            <person name="Aguiy J.C."/>
        </authorList>
    </citation>
    <scope>NUCLEOTIDE SEQUENCE [LARGE SCALE GENOMIC DNA]</scope>
    <source>
        <strain evidence="1">JCA_2017</strain>
    </source>
</reference>
<comment type="caution">
    <text evidence="1">The sequence shown here is derived from an EMBL/GenBank/DDBJ whole genome shotgun (WGS) entry which is preliminary data.</text>
</comment>
<evidence type="ECO:0000313" key="2">
    <source>
        <dbReference type="Proteomes" id="UP000257109"/>
    </source>
</evidence>
<gene>
    <name evidence="1" type="ORF">CR513_49398</name>
</gene>